<feature type="transmembrane region" description="Helical" evidence="11">
    <location>
        <begin position="409"/>
        <end position="430"/>
    </location>
</feature>
<evidence type="ECO:0000259" key="12">
    <source>
        <dbReference type="Pfam" id="PF02366"/>
    </source>
</evidence>
<feature type="transmembrane region" description="Helical" evidence="11">
    <location>
        <begin position="562"/>
        <end position="581"/>
    </location>
</feature>
<feature type="transmembrane region" description="Helical" evidence="11">
    <location>
        <begin position="160"/>
        <end position="176"/>
    </location>
</feature>
<dbReference type="InterPro" id="IPR032421">
    <property type="entry name" value="PMT_4TMC"/>
</dbReference>
<feature type="transmembrane region" description="Helical" evidence="11">
    <location>
        <begin position="977"/>
        <end position="993"/>
    </location>
</feature>
<feature type="transmembrane region" description="Helical" evidence="11">
    <location>
        <begin position="371"/>
        <end position="389"/>
    </location>
</feature>
<dbReference type="PANTHER" id="PTHR10050:SF46">
    <property type="entry name" value="PROTEIN O-MANNOSYL-TRANSFERASE 2"/>
    <property type="match status" value="1"/>
</dbReference>
<feature type="transmembrane region" description="Helical" evidence="11">
    <location>
        <begin position="188"/>
        <end position="215"/>
    </location>
</feature>
<dbReference type="InterPro" id="IPR003342">
    <property type="entry name" value="ArnT-like_N"/>
</dbReference>
<protein>
    <recommendedName>
        <fullName evidence="9">Polyprenol-phosphate-mannose--protein mannosyltransferase</fullName>
    </recommendedName>
    <alternativeName>
        <fullName evidence="10">Protein O-mannosyltransferase</fullName>
    </alternativeName>
</protein>
<dbReference type="Proteomes" id="UP001317532">
    <property type="component" value="Chromosome"/>
</dbReference>
<evidence type="ECO:0000256" key="5">
    <source>
        <dbReference type="ARBA" id="ARBA00022679"/>
    </source>
</evidence>
<evidence type="ECO:0000259" key="13">
    <source>
        <dbReference type="Pfam" id="PF16192"/>
    </source>
</evidence>
<proteinExistence type="inferred from homology"/>
<evidence type="ECO:0000256" key="7">
    <source>
        <dbReference type="ARBA" id="ARBA00022989"/>
    </source>
</evidence>
<feature type="transmembrane region" description="Helical" evidence="11">
    <location>
        <begin position="1027"/>
        <end position="1046"/>
    </location>
</feature>
<accession>A0AAN1XYY7</accession>
<feature type="transmembrane region" description="Helical" evidence="11">
    <location>
        <begin position="822"/>
        <end position="839"/>
    </location>
</feature>
<evidence type="ECO:0000256" key="1">
    <source>
        <dbReference type="ARBA" id="ARBA00004127"/>
    </source>
</evidence>
<keyword evidence="6 11" id="KW-0812">Transmembrane</keyword>
<dbReference type="Pfam" id="PF02366">
    <property type="entry name" value="PMT"/>
    <property type="match status" value="1"/>
</dbReference>
<feature type="transmembrane region" description="Helical" evidence="11">
    <location>
        <begin position="612"/>
        <end position="633"/>
    </location>
</feature>
<evidence type="ECO:0000256" key="4">
    <source>
        <dbReference type="ARBA" id="ARBA00022676"/>
    </source>
</evidence>
<feature type="transmembrane region" description="Helical" evidence="11">
    <location>
        <begin position="133"/>
        <end position="154"/>
    </location>
</feature>
<feature type="transmembrane region" description="Helical" evidence="11">
    <location>
        <begin position="299"/>
        <end position="319"/>
    </location>
</feature>
<keyword evidence="7 11" id="KW-1133">Transmembrane helix</keyword>
<evidence type="ECO:0000256" key="2">
    <source>
        <dbReference type="ARBA" id="ARBA00004922"/>
    </source>
</evidence>
<gene>
    <name evidence="14" type="ORF">WPS_21690</name>
</gene>
<evidence type="ECO:0000313" key="14">
    <source>
        <dbReference type="EMBL" id="BDE06893.1"/>
    </source>
</evidence>
<dbReference type="AlphaFoldDB" id="A0AAN1XYY7"/>
<feature type="transmembrane region" description="Helical" evidence="11">
    <location>
        <begin position="12"/>
        <end position="32"/>
    </location>
</feature>
<dbReference type="KEGG" id="vab:WPS_21690"/>
<evidence type="ECO:0000256" key="11">
    <source>
        <dbReference type="SAM" id="Phobius"/>
    </source>
</evidence>
<dbReference type="GO" id="GO:0012505">
    <property type="term" value="C:endomembrane system"/>
    <property type="evidence" value="ECO:0007669"/>
    <property type="project" value="UniProtKB-SubCell"/>
</dbReference>
<feature type="transmembrane region" description="Helical" evidence="11">
    <location>
        <begin position="1058"/>
        <end position="1081"/>
    </location>
</feature>
<evidence type="ECO:0000256" key="10">
    <source>
        <dbReference type="ARBA" id="ARBA00093644"/>
    </source>
</evidence>
<feature type="transmembrane region" description="Helical" evidence="11">
    <location>
        <begin position="1000"/>
        <end position="1015"/>
    </location>
</feature>
<evidence type="ECO:0000256" key="6">
    <source>
        <dbReference type="ARBA" id="ARBA00022692"/>
    </source>
</evidence>
<feature type="transmembrane region" description="Helical" evidence="11">
    <location>
        <begin position="537"/>
        <end position="556"/>
    </location>
</feature>
<evidence type="ECO:0000256" key="8">
    <source>
        <dbReference type="ARBA" id="ARBA00023136"/>
    </source>
</evidence>
<evidence type="ECO:0000256" key="3">
    <source>
        <dbReference type="ARBA" id="ARBA00007222"/>
    </source>
</evidence>
<feature type="transmembrane region" description="Helical" evidence="11">
    <location>
        <begin position="716"/>
        <end position="739"/>
    </location>
</feature>
<feature type="transmembrane region" description="Helical" evidence="11">
    <location>
        <begin position="485"/>
        <end position="505"/>
    </location>
</feature>
<feature type="domain" description="ArnT-like N-terminal" evidence="12">
    <location>
        <begin position="491"/>
        <end position="632"/>
    </location>
</feature>
<dbReference type="InterPro" id="IPR027005">
    <property type="entry name" value="PMT-like"/>
</dbReference>
<dbReference type="EMBL" id="AP025523">
    <property type="protein sequence ID" value="BDE06893.1"/>
    <property type="molecule type" value="Genomic_DNA"/>
</dbReference>
<comment type="subcellular location">
    <subcellularLocation>
        <location evidence="1">Endomembrane system</location>
        <topology evidence="1">Multi-pass membrane protein</topology>
    </subcellularLocation>
</comment>
<dbReference type="GO" id="GO:0000030">
    <property type="term" value="F:mannosyltransferase activity"/>
    <property type="evidence" value="ECO:0007669"/>
    <property type="project" value="InterPro"/>
</dbReference>
<keyword evidence="8 11" id="KW-0472">Membrane</keyword>
<feature type="transmembrane region" description="Helical" evidence="11">
    <location>
        <begin position="227"/>
        <end position="248"/>
    </location>
</feature>
<feature type="transmembrane region" description="Helical" evidence="11">
    <location>
        <begin position="654"/>
        <end position="679"/>
    </location>
</feature>
<dbReference type="GO" id="GO:0006493">
    <property type="term" value="P:protein O-linked glycosylation"/>
    <property type="evidence" value="ECO:0007669"/>
    <property type="project" value="InterPro"/>
</dbReference>
<feature type="transmembrane region" description="Helical" evidence="11">
    <location>
        <begin position="331"/>
        <end position="351"/>
    </location>
</feature>
<dbReference type="Pfam" id="PF16192">
    <property type="entry name" value="PMT_4TMC"/>
    <property type="match status" value="1"/>
</dbReference>
<dbReference type="GO" id="GO:0016020">
    <property type="term" value="C:membrane"/>
    <property type="evidence" value="ECO:0007669"/>
    <property type="project" value="InterPro"/>
</dbReference>
<sequence length="1107" mass="121665">MTAATARAVERQAFNVPLFSILGIGLVLRLLFIGSDGFHNDVAAFESWTVTLRDNPPWAFYAKSGFADYPPGYFVVLWVLAKCYAALSALGGNDAAHGYGLLKTMIKLPAITMDLVDAGVVYAIVRRYAAPQIALIGTALLAFNPAAIYVSSYWGQVDSISWGLVLIGVWCLLRAGDDPAKTTARIAWAWAALAFSVLIKPQGATIGLLFLAYPFATADAVVRAQRLRGTAAGIGAALALAVFAGLVFHPNADVLRWLFERYRFGSNVYPYTSVNAFNLYAVAHNFWQPDDAPLQLGSLSLGALSVWGVALVAGATMLVTGRYLQRRDDRALIEGALLCALAFFVLATRMHERYVYGAFLLTMPLVAFGRTGWIASITLTVTMYLNLAYSLAYQTVMEQHTQGVDATNLWGAGAHLLSLANVVLFFWLGYRYLGSAEQRAVPIPAAAPVPAGAEAGDAWLRRLVASGRAWFSPREGIASLTRTDWLAIAAFVAVAFAIAIVNYGWPPERIFDEIYFARAGEEYLRGINQFEWTHPPFTKLVIALSMLLFGGLHGLGNTAFGWRFLNIVIGAVEVGVVYAFAKRLTASTVFAALAALMLTFDGFHFVESRIATGEITISTLIVFSLYAFYRWWLASQVRVVTLRRATAAPRAWMTARFGLPLIATLVLGIPVAFGFSLLVNLTPAQHNAEIANGIGQATASWTNDNWAGNFSGPTQWIVAHLGSYEVAILYAMLGVYLVGRTIVPRFLARAGARAAYADGTVVTLTGGAPQVTMPPAAFDPPELQVRAAKSGALEYATPDGSATFSPDGVMTVDGERRSDPRAATTWLIVLLGGLGLLASSKWNGIYDFFVVVSVIVLVALQRFLPARALYGNPRGWSPDVAIALILFSAGAIYTLSYLPFFLLGHGFPDMYQLQWQMLWYHSHGVANATHPYESKWWQWPIMQAPISYYYKDFRTGVALQNGAACCVAEILALPNPLVFLLGLISVPYVAYLAWKERHKGYALLVVAYLMQWLPWTRAPRLLFEYHFFPNLALIVLCNAIAIQHVYRRIKESDRRWYLGGYAVAVVLLFAYFYPILAGVPVNYDLWFSRMWPDRLHIPHTSWIVPPH</sequence>
<name>A0AAN1XYY7_UNVUL</name>
<comment type="similarity">
    <text evidence="3">Belongs to the glycosyltransferase 39 family.</text>
</comment>
<feature type="transmembrane region" description="Helical" evidence="11">
    <location>
        <begin position="876"/>
        <end position="900"/>
    </location>
</feature>
<keyword evidence="5" id="KW-0808">Transferase</keyword>
<feature type="domain" description="Protein O-mannosyl-transferase C-terminal four TM" evidence="13">
    <location>
        <begin position="908"/>
        <end position="1091"/>
    </location>
</feature>
<feature type="transmembrane region" description="Helical" evidence="11">
    <location>
        <begin position="268"/>
        <end position="287"/>
    </location>
</feature>
<keyword evidence="15" id="KW-1185">Reference proteome</keyword>
<dbReference type="RefSeq" id="WP_317994527.1">
    <property type="nucleotide sequence ID" value="NZ_AP025523.1"/>
</dbReference>
<comment type="pathway">
    <text evidence="2">Protein modification; protein glycosylation.</text>
</comment>
<reference evidence="14 15" key="1">
    <citation type="journal article" date="2022" name="ISME Commun">
        <title>Vulcanimicrobium alpinus gen. nov. sp. nov., the first cultivated representative of the candidate phylum 'Eremiobacterota', is a metabolically versatile aerobic anoxygenic phototroph.</title>
        <authorList>
            <person name="Yabe S."/>
            <person name="Muto K."/>
            <person name="Abe K."/>
            <person name="Yokota A."/>
            <person name="Staudigel H."/>
            <person name="Tebo B.M."/>
        </authorList>
    </citation>
    <scope>NUCLEOTIDE SEQUENCE [LARGE SCALE GENOMIC DNA]</scope>
    <source>
        <strain evidence="14 15">WC8-2</strain>
    </source>
</reference>
<dbReference type="PANTHER" id="PTHR10050">
    <property type="entry name" value="DOLICHYL-PHOSPHATE-MANNOSE--PROTEIN MANNOSYLTRANSFERASE"/>
    <property type="match status" value="1"/>
</dbReference>
<feature type="transmembrane region" description="Helical" evidence="11">
    <location>
        <begin position="588"/>
        <end position="606"/>
    </location>
</feature>
<evidence type="ECO:0000313" key="15">
    <source>
        <dbReference type="Proteomes" id="UP001317532"/>
    </source>
</evidence>
<organism evidence="14 15">
    <name type="scientific">Vulcanimicrobium alpinum</name>
    <dbReference type="NCBI Taxonomy" id="3016050"/>
    <lineage>
        <taxon>Bacteria</taxon>
        <taxon>Bacillati</taxon>
        <taxon>Vulcanimicrobiota</taxon>
        <taxon>Vulcanimicrobiia</taxon>
        <taxon>Vulcanimicrobiales</taxon>
        <taxon>Vulcanimicrobiaceae</taxon>
        <taxon>Vulcanimicrobium</taxon>
    </lineage>
</organism>
<feature type="transmembrane region" description="Helical" evidence="11">
    <location>
        <begin position="845"/>
        <end position="864"/>
    </location>
</feature>
<evidence type="ECO:0000256" key="9">
    <source>
        <dbReference type="ARBA" id="ARBA00093617"/>
    </source>
</evidence>
<keyword evidence="4" id="KW-0328">Glycosyltransferase</keyword>